<sequence length="64" mass="7142">MRAAAPSRTMGIMSVGPDDDRTVDLDDDLDVLPDQTSDDTDAGWGEWRTGDDDARLLEDRPPHW</sequence>
<organism evidence="2 3">
    <name type="scientific">Actinomadura mexicana</name>
    <dbReference type="NCBI Taxonomy" id="134959"/>
    <lineage>
        <taxon>Bacteria</taxon>
        <taxon>Bacillati</taxon>
        <taxon>Actinomycetota</taxon>
        <taxon>Actinomycetes</taxon>
        <taxon>Streptosporangiales</taxon>
        <taxon>Thermomonosporaceae</taxon>
        <taxon>Actinomadura</taxon>
    </lineage>
</organism>
<gene>
    <name evidence="2" type="ORF">SAMN06265355_105310</name>
</gene>
<accession>A0A238Y8K8</accession>
<name>A0A238Y8K8_9ACTN</name>
<dbReference type="Proteomes" id="UP000198420">
    <property type="component" value="Unassembled WGS sequence"/>
</dbReference>
<protein>
    <submittedName>
        <fullName evidence="2">Uncharacterized protein</fullName>
    </submittedName>
</protein>
<feature type="region of interest" description="Disordered" evidence="1">
    <location>
        <begin position="1"/>
        <end position="64"/>
    </location>
</feature>
<evidence type="ECO:0000313" key="3">
    <source>
        <dbReference type="Proteomes" id="UP000198420"/>
    </source>
</evidence>
<evidence type="ECO:0000256" key="1">
    <source>
        <dbReference type="SAM" id="MobiDB-lite"/>
    </source>
</evidence>
<dbReference type="EMBL" id="FZNP01000005">
    <property type="protein sequence ID" value="SNR66983.1"/>
    <property type="molecule type" value="Genomic_DNA"/>
</dbReference>
<reference evidence="3" key="1">
    <citation type="submission" date="2017-06" db="EMBL/GenBank/DDBJ databases">
        <authorList>
            <person name="Varghese N."/>
            <person name="Submissions S."/>
        </authorList>
    </citation>
    <scope>NUCLEOTIDE SEQUENCE [LARGE SCALE GENOMIC DNA]</scope>
    <source>
        <strain evidence="3">DSM 44485</strain>
    </source>
</reference>
<keyword evidence="3" id="KW-1185">Reference proteome</keyword>
<dbReference type="AlphaFoldDB" id="A0A238Y8K8"/>
<feature type="compositionally biased region" description="Basic and acidic residues" evidence="1">
    <location>
        <begin position="48"/>
        <end position="64"/>
    </location>
</feature>
<proteinExistence type="predicted"/>
<evidence type="ECO:0000313" key="2">
    <source>
        <dbReference type="EMBL" id="SNR66983.1"/>
    </source>
</evidence>
<feature type="compositionally biased region" description="Acidic residues" evidence="1">
    <location>
        <begin position="25"/>
        <end position="41"/>
    </location>
</feature>